<gene>
    <name evidence="1" type="ORF">EVAR_48659_1</name>
</gene>
<protein>
    <submittedName>
        <fullName evidence="1">Uncharacterized protein</fullName>
    </submittedName>
</protein>
<accession>A0A4C1X7D5</accession>
<keyword evidence="2" id="KW-1185">Reference proteome</keyword>
<name>A0A4C1X7D5_EUMVA</name>
<evidence type="ECO:0000313" key="2">
    <source>
        <dbReference type="Proteomes" id="UP000299102"/>
    </source>
</evidence>
<proteinExistence type="predicted"/>
<organism evidence="1 2">
    <name type="scientific">Eumeta variegata</name>
    <name type="common">Bagworm moth</name>
    <name type="synonym">Eumeta japonica</name>
    <dbReference type="NCBI Taxonomy" id="151549"/>
    <lineage>
        <taxon>Eukaryota</taxon>
        <taxon>Metazoa</taxon>
        <taxon>Ecdysozoa</taxon>
        <taxon>Arthropoda</taxon>
        <taxon>Hexapoda</taxon>
        <taxon>Insecta</taxon>
        <taxon>Pterygota</taxon>
        <taxon>Neoptera</taxon>
        <taxon>Endopterygota</taxon>
        <taxon>Lepidoptera</taxon>
        <taxon>Glossata</taxon>
        <taxon>Ditrysia</taxon>
        <taxon>Tineoidea</taxon>
        <taxon>Psychidae</taxon>
        <taxon>Oiketicinae</taxon>
        <taxon>Eumeta</taxon>
    </lineage>
</organism>
<sequence>MQLHAVFGLPAPLPAPLHPLSTDTALSLQSTIVYSIRVGISEVKLCSSIDTQYSEALFRRLKLSRRRSCEIVKRSAKPKMGC</sequence>
<reference evidence="1 2" key="1">
    <citation type="journal article" date="2019" name="Commun. Biol.">
        <title>The bagworm genome reveals a unique fibroin gene that provides high tensile strength.</title>
        <authorList>
            <person name="Kono N."/>
            <person name="Nakamura H."/>
            <person name="Ohtoshi R."/>
            <person name="Tomita M."/>
            <person name="Numata K."/>
            <person name="Arakawa K."/>
        </authorList>
    </citation>
    <scope>NUCLEOTIDE SEQUENCE [LARGE SCALE GENOMIC DNA]</scope>
</reference>
<comment type="caution">
    <text evidence="1">The sequence shown here is derived from an EMBL/GenBank/DDBJ whole genome shotgun (WGS) entry which is preliminary data.</text>
</comment>
<evidence type="ECO:0000313" key="1">
    <source>
        <dbReference type="EMBL" id="GBP59691.1"/>
    </source>
</evidence>
<dbReference type="Proteomes" id="UP000299102">
    <property type="component" value="Unassembled WGS sequence"/>
</dbReference>
<dbReference type="AlphaFoldDB" id="A0A4C1X7D5"/>
<dbReference type="EMBL" id="BGZK01000768">
    <property type="protein sequence ID" value="GBP59691.1"/>
    <property type="molecule type" value="Genomic_DNA"/>
</dbReference>